<keyword evidence="6 10" id="KW-0029">Amino-acid transport</keyword>
<organism evidence="11 12">
    <name type="scientific">Puccinia graminis f. sp. tritici (strain CRL 75-36-700-3 / race SCCL)</name>
    <name type="common">Black stem rust fungus</name>
    <dbReference type="NCBI Taxonomy" id="418459"/>
    <lineage>
        <taxon>Eukaryota</taxon>
        <taxon>Fungi</taxon>
        <taxon>Dikarya</taxon>
        <taxon>Basidiomycota</taxon>
        <taxon>Pucciniomycotina</taxon>
        <taxon>Pucciniomycetes</taxon>
        <taxon>Pucciniales</taxon>
        <taxon>Pucciniaceae</taxon>
        <taxon>Puccinia</taxon>
    </lineage>
</organism>
<feature type="transmembrane region" description="Helical" evidence="10">
    <location>
        <begin position="614"/>
        <end position="632"/>
    </location>
</feature>
<dbReference type="eggNOG" id="ENOG502QR9I">
    <property type="taxonomic scope" value="Eukaryota"/>
</dbReference>
<dbReference type="SUPFAM" id="SSF103473">
    <property type="entry name" value="MFS general substrate transporter"/>
    <property type="match status" value="1"/>
</dbReference>
<evidence type="ECO:0000256" key="5">
    <source>
        <dbReference type="ARBA" id="ARBA00022692"/>
    </source>
</evidence>
<feature type="transmembrane region" description="Helical" evidence="10">
    <location>
        <begin position="482"/>
        <end position="503"/>
    </location>
</feature>
<comment type="function">
    <text evidence="10">Vacuolar effluxer which mediate the efflux of amino acids resulting from autophagic degradation. The release of autophagic amino acids allows the maintenance of protein synthesis and viability during nitrogen starvation.</text>
</comment>
<dbReference type="PANTHER" id="PTHR23519">
    <property type="entry name" value="AUTOPHAGY-RELATED PROTEIN 22"/>
    <property type="match status" value="1"/>
</dbReference>
<evidence type="ECO:0000256" key="8">
    <source>
        <dbReference type="ARBA" id="ARBA00023006"/>
    </source>
</evidence>
<evidence type="ECO:0000256" key="4">
    <source>
        <dbReference type="ARBA" id="ARBA00022554"/>
    </source>
</evidence>
<dbReference type="Gene3D" id="1.20.1250.20">
    <property type="entry name" value="MFS general substrate transporter like domains"/>
    <property type="match status" value="1"/>
</dbReference>
<feature type="transmembrane region" description="Helical" evidence="10">
    <location>
        <begin position="389"/>
        <end position="408"/>
    </location>
</feature>
<evidence type="ECO:0000256" key="1">
    <source>
        <dbReference type="ARBA" id="ARBA00004128"/>
    </source>
</evidence>
<feature type="transmembrane region" description="Helical" evidence="10">
    <location>
        <begin position="234"/>
        <end position="253"/>
    </location>
</feature>
<evidence type="ECO:0000313" key="12">
    <source>
        <dbReference type="Proteomes" id="UP000008783"/>
    </source>
</evidence>
<dbReference type="VEuPathDB" id="FungiDB:PGTG_22233"/>
<dbReference type="KEGG" id="pgr:PGTG_22233"/>
<dbReference type="EMBL" id="DS178323">
    <property type="protein sequence ID" value="EHS64376.1"/>
    <property type="molecule type" value="Genomic_DNA"/>
</dbReference>
<dbReference type="CDD" id="cd17483">
    <property type="entry name" value="MFS_Atg22_like"/>
    <property type="match status" value="1"/>
</dbReference>
<dbReference type="InterPro" id="IPR050495">
    <property type="entry name" value="ATG22/LtaA_families"/>
</dbReference>
<evidence type="ECO:0000256" key="7">
    <source>
        <dbReference type="ARBA" id="ARBA00022989"/>
    </source>
</evidence>
<accession>H6QTW2</accession>
<gene>
    <name evidence="11" type="ORF">PGTG_22233</name>
</gene>
<dbReference type="STRING" id="418459.H6QTW2"/>
<dbReference type="OrthoDB" id="192733at2759"/>
<feature type="transmembrane region" description="Helical" evidence="10">
    <location>
        <begin position="523"/>
        <end position="540"/>
    </location>
</feature>
<evidence type="ECO:0000256" key="3">
    <source>
        <dbReference type="ARBA" id="ARBA00022448"/>
    </source>
</evidence>
<name>H6QTW2_PUCGT</name>
<dbReference type="PANTHER" id="PTHR23519:SF1">
    <property type="entry name" value="AUTOPHAGY-RELATED PROTEIN 22"/>
    <property type="match status" value="1"/>
</dbReference>
<feature type="transmembrane region" description="Helical" evidence="10">
    <location>
        <begin position="552"/>
        <end position="573"/>
    </location>
</feature>
<dbReference type="RefSeq" id="XP_003889048.1">
    <property type="nucleotide sequence ID" value="XM_003888999.1"/>
</dbReference>
<dbReference type="InterPro" id="IPR044738">
    <property type="entry name" value="Atg22"/>
</dbReference>
<reference evidence="12" key="1">
    <citation type="journal article" date="2011" name="Proc. Natl. Acad. Sci. U.S.A.">
        <title>Obligate biotrophy features unraveled by the genomic analysis of rust fungi.</title>
        <authorList>
            <person name="Duplessis S."/>
            <person name="Cuomo C.A."/>
            <person name="Lin Y.-C."/>
            <person name="Aerts A."/>
            <person name="Tisserant E."/>
            <person name="Veneault-Fourrey C."/>
            <person name="Joly D.L."/>
            <person name="Hacquard S."/>
            <person name="Amselem J."/>
            <person name="Cantarel B.L."/>
            <person name="Chiu R."/>
            <person name="Coutinho P.M."/>
            <person name="Feau N."/>
            <person name="Field M."/>
            <person name="Frey P."/>
            <person name="Gelhaye E."/>
            <person name="Goldberg J."/>
            <person name="Grabherr M.G."/>
            <person name="Kodira C.D."/>
            <person name="Kohler A."/>
            <person name="Kuees U."/>
            <person name="Lindquist E.A."/>
            <person name="Lucas S.M."/>
            <person name="Mago R."/>
            <person name="Mauceli E."/>
            <person name="Morin E."/>
            <person name="Murat C."/>
            <person name="Pangilinan J.L."/>
            <person name="Park R."/>
            <person name="Pearson M."/>
            <person name="Quesneville H."/>
            <person name="Rouhier N."/>
            <person name="Sakthikumar S."/>
            <person name="Salamov A.A."/>
            <person name="Schmutz J."/>
            <person name="Selles B."/>
            <person name="Shapiro H."/>
            <person name="Tanguay P."/>
            <person name="Tuskan G.A."/>
            <person name="Henrissat B."/>
            <person name="Van de Peer Y."/>
            <person name="Rouze P."/>
            <person name="Ellis J.G."/>
            <person name="Dodds P.N."/>
            <person name="Schein J.E."/>
            <person name="Zhong S."/>
            <person name="Hamelin R.C."/>
            <person name="Grigoriev I.V."/>
            <person name="Szabo L.J."/>
            <person name="Martin F."/>
        </authorList>
    </citation>
    <scope>NUCLEOTIDE SEQUENCE [LARGE SCALE GENOMIC DNA]</scope>
    <source>
        <strain evidence="12">CRL 75-36-700-3 / race SCCL</strain>
    </source>
</reference>
<dbReference type="GO" id="GO:0032974">
    <property type="term" value="P:amino acid transmembrane export from vacuole"/>
    <property type="evidence" value="ECO:0000318"/>
    <property type="project" value="GO_Central"/>
</dbReference>
<dbReference type="AlphaFoldDB" id="H6QTW2"/>
<dbReference type="GO" id="GO:0005774">
    <property type="term" value="C:vacuolar membrane"/>
    <property type="evidence" value="ECO:0007669"/>
    <property type="project" value="UniProtKB-SubCell"/>
</dbReference>
<comment type="subcellular location">
    <subcellularLocation>
        <location evidence="1 10">Vacuole membrane</location>
        <topology evidence="1 10">Multi-pass membrane protein</topology>
    </subcellularLocation>
</comment>
<evidence type="ECO:0000256" key="2">
    <source>
        <dbReference type="ARBA" id="ARBA00006978"/>
    </source>
</evidence>
<dbReference type="GO" id="GO:0006914">
    <property type="term" value="P:autophagy"/>
    <property type="evidence" value="ECO:0007669"/>
    <property type="project" value="UniProtKB-KW"/>
</dbReference>
<keyword evidence="12" id="KW-1185">Reference proteome</keyword>
<dbReference type="InterPro" id="IPR036259">
    <property type="entry name" value="MFS_trans_sf"/>
</dbReference>
<evidence type="ECO:0000256" key="10">
    <source>
        <dbReference type="RuleBase" id="RU363073"/>
    </source>
</evidence>
<feature type="transmembrane region" description="Helical" evidence="10">
    <location>
        <begin position="265"/>
        <end position="284"/>
    </location>
</feature>
<dbReference type="HOGENOM" id="CLU_017518_1_0_1"/>
<feature type="transmembrane region" description="Helical" evidence="10">
    <location>
        <begin position="290"/>
        <end position="316"/>
    </location>
</feature>
<protein>
    <recommendedName>
        <fullName evidence="10">Autophagy-related protein</fullName>
    </recommendedName>
</protein>
<keyword evidence="7 10" id="KW-1133">Transmembrane helix</keyword>
<keyword evidence="5 10" id="KW-0812">Transmembrane</keyword>
<keyword evidence="8 10" id="KW-0072">Autophagy</keyword>
<comment type="similarity">
    <text evidence="2 10">Belongs to the ATG22 family.</text>
</comment>
<dbReference type="Pfam" id="PF11700">
    <property type="entry name" value="ATG22"/>
    <property type="match status" value="1"/>
</dbReference>
<evidence type="ECO:0000313" key="11">
    <source>
        <dbReference type="EMBL" id="EHS64376.1"/>
    </source>
</evidence>
<dbReference type="InterPro" id="IPR024671">
    <property type="entry name" value="Atg22-like"/>
</dbReference>
<dbReference type="GeneID" id="13541810"/>
<evidence type="ECO:0000256" key="9">
    <source>
        <dbReference type="ARBA" id="ARBA00023136"/>
    </source>
</evidence>
<dbReference type="FunCoup" id="H6QTW2">
    <property type="interactions" value="5"/>
</dbReference>
<dbReference type="InParanoid" id="H6QTW2"/>
<proteinExistence type="inferred from homology"/>
<feature type="transmembrane region" description="Helical" evidence="10">
    <location>
        <begin position="357"/>
        <end position="377"/>
    </location>
</feature>
<dbReference type="Proteomes" id="UP000008783">
    <property type="component" value="Unassembled WGS sequence"/>
</dbReference>
<evidence type="ECO:0000256" key="6">
    <source>
        <dbReference type="ARBA" id="ARBA00022970"/>
    </source>
</evidence>
<feature type="transmembrane region" description="Helical" evidence="10">
    <location>
        <begin position="152"/>
        <end position="175"/>
    </location>
</feature>
<keyword evidence="4 10" id="KW-0926">Vacuole</keyword>
<sequence length="670" mass="73545">MFPTPKSEQKNVPLNRGMNAEKRLCGLSDHFLPMGEPDAFETQFVAERKRWNTQDRGGDRFQIALTTANPVLGLRGPTRDPEKRRLSYCMESKQPPSLHLPSIDTALSLHSSGPDTISSDSLSDHTSNQSARALFNPEIGPVGSVKRHVWGFYCYSIASEIYAIVSTTLFLPIVLEQFARDNARLYPDYTQPCPGSSGSSSWQKRTTTGSDQGLSELVICKTKVLGGWVNTSVFPLYVSSLTIAVLAFIIVSMSSPADDAKMRKVLLIILAGFGSLTGSMFFFLESSSPIWPIAGLLSLVSNVCLGASAVCLNSLLSGISKEKASKIWRRKGNNEHATDREYKALVSQCTSQISARGVAYGFGSGIVALVLCLIFVIHRKGDLDSLRWAIGGSAVCWGLLTIPTGLWIPPTRSFSFRGDFSNPFRPIKSCKEMLRMLKGFRNLSQTIKFLMAWALLSNSYSTMTSTAILYAKTYLKMESTKLIIIGIITPLMGIMGALMFSLVQSHLHYFSGVDSNLKILKSVVIPTCAIPLYISTSVVFGSDALSSERDMYLVAGFFGLFYGAFQSYSRAVYTELLPPGQEARWNSLFSLTAKASSCSGPLVVGIITEITHDIHYGFVFILILFVGALLVLQTINMEAGRLDAENYGSESWIDEEPKHFVLSDKSEEAT</sequence>
<keyword evidence="9 10" id="KW-0472">Membrane</keyword>
<keyword evidence="3 10" id="KW-0813">Transport</keyword>